<name>A0A9Q1GT50_9CARY</name>
<evidence type="ECO:0000256" key="1">
    <source>
        <dbReference type="SAM" id="MobiDB-lite"/>
    </source>
</evidence>
<accession>A0A9Q1GT50</accession>
<feature type="region of interest" description="Disordered" evidence="1">
    <location>
        <begin position="1"/>
        <end position="28"/>
    </location>
</feature>
<feature type="region of interest" description="Disordered" evidence="1">
    <location>
        <begin position="97"/>
        <end position="118"/>
    </location>
</feature>
<gene>
    <name evidence="2" type="ORF">Cgig2_011502</name>
</gene>
<reference evidence="2" key="1">
    <citation type="submission" date="2022-04" db="EMBL/GenBank/DDBJ databases">
        <title>Carnegiea gigantea Genome sequencing and assembly v2.</title>
        <authorList>
            <person name="Copetti D."/>
            <person name="Sanderson M.J."/>
            <person name="Burquez A."/>
            <person name="Wojciechowski M.F."/>
        </authorList>
    </citation>
    <scope>NUCLEOTIDE SEQUENCE</scope>
    <source>
        <strain evidence="2">SGP5-SGP5p</strain>
        <tissue evidence="2">Aerial part</tissue>
    </source>
</reference>
<feature type="compositionally biased region" description="Polar residues" evidence="1">
    <location>
        <begin position="1"/>
        <end position="19"/>
    </location>
</feature>
<organism evidence="2 3">
    <name type="scientific">Carnegiea gigantea</name>
    <dbReference type="NCBI Taxonomy" id="171969"/>
    <lineage>
        <taxon>Eukaryota</taxon>
        <taxon>Viridiplantae</taxon>
        <taxon>Streptophyta</taxon>
        <taxon>Embryophyta</taxon>
        <taxon>Tracheophyta</taxon>
        <taxon>Spermatophyta</taxon>
        <taxon>Magnoliopsida</taxon>
        <taxon>eudicotyledons</taxon>
        <taxon>Gunneridae</taxon>
        <taxon>Pentapetalae</taxon>
        <taxon>Caryophyllales</taxon>
        <taxon>Cactineae</taxon>
        <taxon>Cactaceae</taxon>
        <taxon>Cactoideae</taxon>
        <taxon>Echinocereeae</taxon>
        <taxon>Carnegiea</taxon>
    </lineage>
</organism>
<evidence type="ECO:0000313" key="2">
    <source>
        <dbReference type="EMBL" id="KAJ8425099.1"/>
    </source>
</evidence>
<proteinExistence type="predicted"/>
<keyword evidence="3" id="KW-1185">Reference proteome</keyword>
<comment type="caution">
    <text evidence="2">The sequence shown here is derived from an EMBL/GenBank/DDBJ whole genome shotgun (WGS) entry which is preliminary data.</text>
</comment>
<evidence type="ECO:0000313" key="3">
    <source>
        <dbReference type="Proteomes" id="UP001153076"/>
    </source>
</evidence>
<protein>
    <submittedName>
        <fullName evidence="2">Uncharacterized protein</fullName>
    </submittedName>
</protein>
<sequence length="243" mass="27504">MAWNRTNGNNNSFRGTNPRSRLWSRKQRELRRDQGVTRVWNSPSTATTASCLCEEKNEDVAGDCENIPLELDHLSNNLGKTIWYRLRCTGRLSDAGEAPTSCKLSAPTAGLSPRSPRMMDYDTQHAEVPTKLPRRYSLIEDTMAPQQMFGLVKSKIRGLKPYPSDDTRARVMCVMHAPSTKAQFSLILPPTVTSEKNLQKHRNWRYVCPRSAASVARGCMDHIPRLDLWPIYVVIAFVLEKSA</sequence>
<dbReference type="EMBL" id="JAKOGI010001544">
    <property type="protein sequence ID" value="KAJ8425099.1"/>
    <property type="molecule type" value="Genomic_DNA"/>
</dbReference>
<dbReference type="Proteomes" id="UP001153076">
    <property type="component" value="Unassembled WGS sequence"/>
</dbReference>
<dbReference type="AlphaFoldDB" id="A0A9Q1GT50"/>